<gene>
    <name evidence="1" type="ORF">LIER_25408</name>
</gene>
<keyword evidence="2" id="KW-1185">Reference proteome</keyword>
<proteinExistence type="predicted"/>
<dbReference type="Proteomes" id="UP001454036">
    <property type="component" value="Unassembled WGS sequence"/>
</dbReference>
<sequence>MLEQIRKDYDTIREPLEIHGAVASDLIKALNASHALACRANLLENARAEACDKERTLQIQVAELTKENERLKFAITLIVKEKKEATAQTLVEIKKHDLLQAHFTRLEGEHFDISNKLQRLELVHIQMVKKVGELEPRAKDAEEAPPQRIEKAIYDYHRFEDFQVKVGKEAAYCICRFAKTYKEVNPDIVANYLDFIQPYFKEEEDDAPPAPADTPAS</sequence>
<organism evidence="1 2">
    <name type="scientific">Lithospermum erythrorhizon</name>
    <name type="common">Purple gromwell</name>
    <name type="synonym">Lithospermum officinale var. erythrorhizon</name>
    <dbReference type="NCBI Taxonomy" id="34254"/>
    <lineage>
        <taxon>Eukaryota</taxon>
        <taxon>Viridiplantae</taxon>
        <taxon>Streptophyta</taxon>
        <taxon>Embryophyta</taxon>
        <taxon>Tracheophyta</taxon>
        <taxon>Spermatophyta</taxon>
        <taxon>Magnoliopsida</taxon>
        <taxon>eudicotyledons</taxon>
        <taxon>Gunneridae</taxon>
        <taxon>Pentapetalae</taxon>
        <taxon>asterids</taxon>
        <taxon>lamiids</taxon>
        <taxon>Boraginales</taxon>
        <taxon>Boraginaceae</taxon>
        <taxon>Boraginoideae</taxon>
        <taxon>Lithospermeae</taxon>
        <taxon>Lithospermum</taxon>
    </lineage>
</organism>
<evidence type="ECO:0000313" key="1">
    <source>
        <dbReference type="EMBL" id="GAA0171357.1"/>
    </source>
</evidence>
<accession>A0AAV3RAG9</accession>
<comment type="caution">
    <text evidence="1">The sequence shown here is derived from an EMBL/GenBank/DDBJ whole genome shotgun (WGS) entry which is preliminary data.</text>
</comment>
<reference evidence="1 2" key="1">
    <citation type="submission" date="2024-01" db="EMBL/GenBank/DDBJ databases">
        <title>The complete chloroplast genome sequence of Lithospermum erythrorhizon: insights into the phylogenetic relationship among Boraginaceae species and the maternal lineages of purple gromwells.</title>
        <authorList>
            <person name="Okada T."/>
            <person name="Watanabe K."/>
        </authorList>
    </citation>
    <scope>NUCLEOTIDE SEQUENCE [LARGE SCALE GENOMIC DNA]</scope>
</reference>
<protein>
    <submittedName>
        <fullName evidence="1">Uncharacterized protein</fullName>
    </submittedName>
</protein>
<name>A0AAV3RAG9_LITER</name>
<dbReference type="AlphaFoldDB" id="A0AAV3RAG9"/>
<evidence type="ECO:0000313" key="2">
    <source>
        <dbReference type="Proteomes" id="UP001454036"/>
    </source>
</evidence>
<dbReference type="EMBL" id="BAABME010007638">
    <property type="protein sequence ID" value="GAA0171357.1"/>
    <property type="molecule type" value="Genomic_DNA"/>
</dbReference>